<accession>A0A6C0M1L7</accession>
<protein>
    <submittedName>
        <fullName evidence="2">Uncharacterized protein</fullName>
    </submittedName>
</protein>
<dbReference type="EMBL" id="MN740611">
    <property type="protein sequence ID" value="QHU35724.1"/>
    <property type="molecule type" value="Genomic_DNA"/>
</dbReference>
<evidence type="ECO:0000256" key="1">
    <source>
        <dbReference type="SAM" id="Phobius"/>
    </source>
</evidence>
<organism evidence="2">
    <name type="scientific">viral metagenome</name>
    <dbReference type="NCBI Taxonomy" id="1070528"/>
    <lineage>
        <taxon>unclassified sequences</taxon>
        <taxon>metagenomes</taxon>
        <taxon>organismal metagenomes</taxon>
    </lineage>
</organism>
<keyword evidence="1" id="KW-0472">Membrane</keyword>
<proteinExistence type="predicted"/>
<keyword evidence="1" id="KW-0812">Transmembrane</keyword>
<keyword evidence="1" id="KW-1133">Transmembrane helix</keyword>
<feature type="transmembrane region" description="Helical" evidence="1">
    <location>
        <begin position="6"/>
        <end position="28"/>
    </location>
</feature>
<reference evidence="2" key="1">
    <citation type="journal article" date="2020" name="Nature">
        <title>Giant virus diversity and host interactions through global metagenomics.</title>
        <authorList>
            <person name="Schulz F."/>
            <person name="Roux S."/>
            <person name="Paez-Espino D."/>
            <person name="Jungbluth S."/>
            <person name="Walsh D.A."/>
            <person name="Denef V.J."/>
            <person name="McMahon K.D."/>
            <person name="Konstantinidis K.T."/>
            <person name="Eloe-Fadrosh E.A."/>
            <person name="Kyrpides N.C."/>
            <person name="Woyke T."/>
        </authorList>
    </citation>
    <scope>NUCLEOTIDE SEQUENCE</scope>
    <source>
        <strain evidence="2">GVMAG-S-1035085-51</strain>
    </source>
</reference>
<evidence type="ECO:0000313" key="2">
    <source>
        <dbReference type="EMBL" id="QHU35724.1"/>
    </source>
</evidence>
<name>A0A6C0M1L7_9ZZZZ</name>
<sequence>MSVYIFIQILNFILFIIVIYNLLILSSVKKYVNELKSNIVFSEWQRYSENDYYVTFIRYASNTNVDKNKLVKILYWTDSSGCKGICDDSIGYKTVLDPDSKQLIFSNKLYKCINNKCENIRKLSAWKITDICDNYVVFNRPCEPYDACRNIQTTLIKNWEGETPCAQSCFKNDYVYNKKIMTDPNNELDSSKYIFSNDKPCNTKICPPPIFSPWKNYRESTEGIYMYRTCENFPLCDSNTNDYIKLFTWVDTENCSTICGTGQTVKYIYDPNYDPIDINQKIQSQRFYPCKNNVQCESLVQFSDWNILSENNTQVTITRECTLKNEHKTNPKYTNGNICSIIDEIANPISLTSNWTGADICPKNCKLPTEIAPKTNKYLINPTNGSPALIRSKNQYNCNDILCPSADYFPWSILTQTQTDVTFESKCRNLYCDEPLKTQTIPWESELLCSQPCNGGTKKYRVKNPNNSSTYLESTIGFPCNTFTCDSIAKFSPWKISTENNDTITFNRTCSSDSYTCNNISPNLLTNTLTWIKTNCLEKCNQNSAYNKKYVLDPNDNITKIERDHLCNTVKCPNAQFTSWNILNESISGITFKRDCINPPYCTPPYLFENNVKFIPWEAPYGQCSKPCDGGKVKFQLRDLSLNSIISSNYYPCNDIPCVNNVVLSQWTFNESSSNSSSASFTRTCSSSDSLSCNFINSEILVLSIPWNLERTYKWVFNPNDITGINRISRSL</sequence>
<dbReference type="AlphaFoldDB" id="A0A6C0M1L7"/>